<dbReference type="RefSeq" id="WP_123695423.1">
    <property type="nucleotide sequence ID" value="NZ_AP019700.1"/>
</dbReference>
<accession>A0A3N1KJH9</accession>
<proteinExistence type="predicted"/>
<protein>
    <submittedName>
        <fullName evidence="3">Antirestriction protein ArdC</fullName>
    </submittedName>
</protein>
<gene>
    <name evidence="3" type="ORF">EDC65_5326</name>
</gene>
<evidence type="ECO:0000259" key="2">
    <source>
        <dbReference type="Pfam" id="PF18818"/>
    </source>
</evidence>
<evidence type="ECO:0000313" key="3">
    <source>
        <dbReference type="EMBL" id="ROP80991.1"/>
    </source>
</evidence>
<dbReference type="AlphaFoldDB" id="A0A3N1KJH9"/>
<evidence type="ECO:0000259" key="1">
    <source>
        <dbReference type="Pfam" id="PF08401"/>
    </source>
</evidence>
<dbReference type="InterPro" id="IPR013610">
    <property type="entry name" value="ArdC_N"/>
</dbReference>
<dbReference type="Proteomes" id="UP000278222">
    <property type="component" value="Unassembled WGS sequence"/>
</dbReference>
<dbReference type="OrthoDB" id="9792687at2"/>
<dbReference type="Pfam" id="PF08401">
    <property type="entry name" value="ArdcN"/>
    <property type="match status" value="1"/>
</dbReference>
<dbReference type="EMBL" id="RJKX01000019">
    <property type="protein sequence ID" value="ROP80991.1"/>
    <property type="molecule type" value="Genomic_DNA"/>
</dbReference>
<sequence length="298" mass="33037">MKTDIYTRLTDQIVADLEKGVRPWMKPWSGGNTEGRIFRPLRHNGEPYRGINVLMLWGAAIEKGYAAPYWMTFRQAKEMGAHVKKGEQGSLVVYAGAITRTEADPATGAEEEREIPFLKGYTVFNVQQIEGLPERYGVPAEPVPPASPLSRIAQAESFFAATGADIRHGGHRAFYAPGPDLVQMPPFEAFRDAESYYATLAHEVTHWTSHKSRLDRSFGRKRFGDEGYAMEELVAELGAAFLSADLALTPEVRDDHAAYIGSWLKVLKGDRRAIFTAASHAQRAADFLHGTQGREIAA</sequence>
<dbReference type="InterPro" id="IPR017113">
    <property type="entry name" value="Antirestriction_ArdC"/>
</dbReference>
<comment type="caution">
    <text evidence="3">The sequence shown here is derived from an EMBL/GenBank/DDBJ whole genome shotgun (WGS) entry which is preliminary data.</text>
</comment>
<feature type="domain" description="N-terminal" evidence="1">
    <location>
        <begin position="4"/>
        <end position="124"/>
    </location>
</feature>
<dbReference type="Pfam" id="PF18818">
    <property type="entry name" value="MPTase-PolyVal"/>
    <property type="match status" value="1"/>
</dbReference>
<organism evidence="3 4">
    <name type="scientific">Stella humosa</name>
    <dbReference type="NCBI Taxonomy" id="94"/>
    <lineage>
        <taxon>Bacteria</taxon>
        <taxon>Pseudomonadati</taxon>
        <taxon>Pseudomonadota</taxon>
        <taxon>Alphaproteobacteria</taxon>
        <taxon>Rhodospirillales</taxon>
        <taxon>Stellaceae</taxon>
        <taxon>Stella</taxon>
    </lineage>
</organism>
<dbReference type="InterPro" id="IPR041459">
    <property type="entry name" value="MPTase-PolyVal"/>
</dbReference>
<keyword evidence="4" id="KW-1185">Reference proteome</keyword>
<name>A0A3N1KJH9_9PROT</name>
<dbReference type="PIRSF" id="PIRSF037112">
    <property type="entry name" value="Antirestriction_ArdC"/>
    <property type="match status" value="1"/>
</dbReference>
<feature type="domain" description="Polyvalent protein metallopeptidase" evidence="2">
    <location>
        <begin position="154"/>
        <end position="280"/>
    </location>
</feature>
<dbReference type="GO" id="GO:0003697">
    <property type="term" value="F:single-stranded DNA binding"/>
    <property type="evidence" value="ECO:0007669"/>
    <property type="project" value="InterPro"/>
</dbReference>
<evidence type="ECO:0000313" key="4">
    <source>
        <dbReference type="Proteomes" id="UP000278222"/>
    </source>
</evidence>
<reference evidence="3 4" key="1">
    <citation type="submission" date="2018-11" db="EMBL/GenBank/DDBJ databases">
        <title>Genomic Encyclopedia of Type Strains, Phase IV (KMG-IV): sequencing the most valuable type-strain genomes for metagenomic binning, comparative biology and taxonomic classification.</title>
        <authorList>
            <person name="Goeker M."/>
        </authorList>
    </citation>
    <scope>NUCLEOTIDE SEQUENCE [LARGE SCALE GENOMIC DNA]</scope>
    <source>
        <strain evidence="3 4">DSM 5900</strain>
    </source>
</reference>